<evidence type="ECO:0000313" key="1">
    <source>
        <dbReference type="EMBL" id="EXB53987.1"/>
    </source>
</evidence>
<evidence type="ECO:0000313" key="2">
    <source>
        <dbReference type="Proteomes" id="UP000030645"/>
    </source>
</evidence>
<organism evidence="1 2">
    <name type="scientific">Morus notabilis</name>
    <dbReference type="NCBI Taxonomy" id="981085"/>
    <lineage>
        <taxon>Eukaryota</taxon>
        <taxon>Viridiplantae</taxon>
        <taxon>Streptophyta</taxon>
        <taxon>Embryophyta</taxon>
        <taxon>Tracheophyta</taxon>
        <taxon>Spermatophyta</taxon>
        <taxon>Magnoliopsida</taxon>
        <taxon>eudicotyledons</taxon>
        <taxon>Gunneridae</taxon>
        <taxon>Pentapetalae</taxon>
        <taxon>rosids</taxon>
        <taxon>fabids</taxon>
        <taxon>Rosales</taxon>
        <taxon>Moraceae</taxon>
        <taxon>Moreae</taxon>
        <taxon>Morus</taxon>
    </lineage>
</organism>
<keyword evidence="2" id="KW-1185">Reference proteome</keyword>
<gene>
    <name evidence="1" type="ORF">L484_022956</name>
</gene>
<reference evidence="2" key="1">
    <citation type="submission" date="2013-01" db="EMBL/GenBank/DDBJ databases">
        <title>Draft Genome Sequence of a Mulberry Tree, Morus notabilis C.K. Schneid.</title>
        <authorList>
            <person name="He N."/>
            <person name="Zhao S."/>
        </authorList>
    </citation>
    <scope>NUCLEOTIDE SEQUENCE</scope>
</reference>
<name>W9QTH3_9ROSA</name>
<protein>
    <submittedName>
        <fullName evidence="1">Uncharacterized protein</fullName>
    </submittedName>
</protein>
<dbReference type="EMBL" id="KE344145">
    <property type="protein sequence ID" value="EXB53987.1"/>
    <property type="molecule type" value="Genomic_DNA"/>
</dbReference>
<dbReference type="Proteomes" id="UP000030645">
    <property type="component" value="Unassembled WGS sequence"/>
</dbReference>
<proteinExistence type="predicted"/>
<sequence>MRATYDKSGIASSILTKVNMNMKLSSRSTGCPKTVKHEGLWVRLYLLEYGLLSLNLSGDAIREVPVYVILSIFLND</sequence>
<accession>W9QTH3</accession>
<dbReference type="AlphaFoldDB" id="W9QTH3"/>